<dbReference type="AlphaFoldDB" id="A0A835PXH9"/>
<dbReference type="PANTHER" id="PTHR31680:SF4">
    <property type="entry name" value="LONGIFOLIA PROTEIN"/>
    <property type="match status" value="1"/>
</dbReference>
<dbReference type="OrthoDB" id="769613at2759"/>
<dbReference type="Proteomes" id="UP000639772">
    <property type="component" value="Chromosome 12"/>
</dbReference>
<feature type="region of interest" description="Disordered" evidence="1">
    <location>
        <begin position="105"/>
        <end position="134"/>
    </location>
</feature>
<name>A0A835PXH9_VANPL</name>
<dbReference type="PANTHER" id="PTHR31680">
    <property type="entry name" value="LONGIFOLIA PROTEIN"/>
    <property type="match status" value="1"/>
</dbReference>
<dbReference type="GO" id="GO:0051513">
    <property type="term" value="P:regulation of monopolar cell growth"/>
    <property type="evidence" value="ECO:0007669"/>
    <property type="project" value="InterPro"/>
</dbReference>
<proteinExistence type="predicted"/>
<comment type="caution">
    <text evidence="3">The sequence shown here is derived from an EMBL/GenBank/DDBJ whole genome shotgun (WGS) entry which is preliminary data.</text>
</comment>
<accession>A0A835PXH9</accession>
<dbReference type="EMBL" id="JADCNM010000012">
    <property type="protein sequence ID" value="KAG0460246.1"/>
    <property type="molecule type" value="Genomic_DNA"/>
</dbReference>
<evidence type="ECO:0000313" key="4">
    <source>
        <dbReference type="Proteomes" id="UP000639772"/>
    </source>
</evidence>
<feature type="compositionally biased region" description="Polar residues" evidence="1">
    <location>
        <begin position="312"/>
        <end position="330"/>
    </location>
</feature>
<gene>
    <name evidence="3" type="ORF">HPP92_023374</name>
</gene>
<evidence type="ECO:0000256" key="1">
    <source>
        <dbReference type="SAM" id="MobiDB-lite"/>
    </source>
</evidence>
<reference evidence="3 4" key="1">
    <citation type="journal article" date="2020" name="Nat. Food">
        <title>A phased Vanilla planifolia genome enables genetic improvement of flavour and production.</title>
        <authorList>
            <person name="Hasing T."/>
            <person name="Tang H."/>
            <person name="Brym M."/>
            <person name="Khazi F."/>
            <person name="Huang T."/>
            <person name="Chambers A.H."/>
        </authorList>
    </citation>
    <scope>NUCLEOTIDE SEQUENCE [LARGE SCALE GENOMIC DNA]</scope>
    <source>
        <tissue evidence="3">Leaf</tissue>
    </source>
</reference>
<feature type="region of interest" description="Disordered" evidence="1">
    <location>
        <begin position="303"/>
        <end position="341"/>
    </location>
</feature>
<organism evidence="3 4">
    <name type="scientific">Vanilla planifolia</name>
    <name type="common">Vanilla</name>
    <dbReference type="NCBI Taxonomy" id="51239"/>
    <lineage>
        <taxon>Eukaryota</taxon>
        <taxon>Viridiplantae</taxon>
        <taxon>Streptophyta</taxon>
        <taxon>Embryophyta</taxon>
        <taxon>Tracheophyta</taxon>
        <taxon>Spermatophyta</taxon>
        <taxon>Magnoliopsida</taxon>
        <taxon>Liliopsida</taxon>
        <taxon>Asparagales</taxon>
        <taxon>Orchidaceae</taxon>
        <taxon>Vanilloideae</taxon>
        <taxon>Vanilleae</taxon>
        <taxon>Vanilla</taxon>
    </lineage>
</organism>
<feature type="compositionally biased region" description="Basic and acidic residues" evidence="1">
    <location>
        <begin position="71"/>
        <end position="82"/>
    </location>
</feature>
<protein>
    <recommendedName>
        <fullName evidence="2">DUF4378 domain-containing protein</fullName>
    </recommendedName>
</protein>
<evidence type="ECO:0000313" key="3">
    <source>
        <dbReference type="EMBL" id="KAG0460246.1"/>
    </source>
</evidence>
<feature type="region of interest" description="Disordered" evidence="1">
    <location>
        <begin position="39"/>
        <end position="89"/>
    </location>
</feature>
<feature type="domain" description="DUF4378" evidence="2">
    <location>
        <begin position="641"/>
        <end position="764"/>
    </location>
</feature>
<feature type="compositionally biased region" description="Polar residues" evidence="1">
    <location>
        <begin position="58"/>
        <end position="70"/>
    </location>
</feature>
<dbReference type="InterPro" id="IPR033334">
    <property type="entry name" value="LNG1/2"/>
</dbReference>
<dbReference type="InterPro" id="IPR025486">
    <property type="entry name" value="DUF4378"/>
</dbReference>
<sequence length="769" mass="87024">MATKISTTFNNGNVESKKSAGCMSGIFQLFHCQLLLGGRQPREQNPEDNPSDHFSKGSIGNQETGFTESCNQDRDVSRRNENSRCSMESSRTSFSSSFASFSSLEHASPRNSLPLGRSPKNSPRGRTSPEIFQSPAFKNIINETFHSNRRSDSTEEEMHTRNMVLKHIHSPRPIDLSKKGTDESLGIHIKLKDSQRCLSEARSSQYSCKRETWEQGELPKLSLESKGDTLRDEQNLMFNSISMELDRNVNHVASAARNKYQELQSYENRPSIVGKLMGLESKDSDECNSVKCYGPLNPQKCGKADNEAGQDRPSQSPRAATKSPRSSNPQKMAAKARKEDGPAFTVMEKELERLQCRHLNQQKYQPKTETRNSHHREKSSVGSLRPRLTHKDHEMKNDSFSEIAFKSQTVILERTKKLGSISSKVAQLDGPPRLGKITVKEVTSRKKGLLNVQIEKEPTSIKRNAIGISPVSPSLGTGEKTENNTKSPRVKQIKREIKKNGYRYFVSCELNRFRSRPVDKLISEAVSHGVKNRLKASTTHVNEMNNSADNFHMDEKRNDKLTERKRYLSQQSIQISPVKVTTTAASISVTQKLPITQKGTWNKELKVVSAQLSSSDTVLNSLVNQDDLPHSTATGPNAFKEHQKVPLDVLSMLRQINSDKPSEKSSYQKLRRRLVFDLVSQFPASDCRHDPRMLQSRGFISEHLYKELWMLMKCLHSTKEANKDNALTFDKEMGRSKAWGRFESEVPWVVLHIERLIFKDLINEVLSHG</sequence>
<feature type="region of interest" description="Disordered" evidence="1">
    <location>
        <begin position="357"/>
        <end position="395"/>
    </location>
</feature>
<dbReference type="Pfam" id="PF14309">
    <property type="entry name" value="DUF4378"/>
    <property type="match status" value="1"/>
</dbReference>
<feature type="region of interest" description="Disordered" evidence="1">
    <location>
        <begin position="466"/>
        <end position="490"/>
    </location>
</feature>
<feature type="compositionally biased region" description="Basic and acidic residues" evidence="1">
    <location>
        <begin position="40"/>
        <end position="55"/>
    </location>
</feature>
<evidence type="ECO:0000259" key="2">
    <source>
        <dbReference type="Pfam" id="PF14309"/>
    </source>
</evidence>